<dbReference type="EMBL" id="PIPL01000004">
    <property type="protein sequence ID" value="RUO23026.1"/>
    <property type="molecule type" value="Genomic_DNA"/>
</dbReference>
<proteinExistence type="predicted"/>
<name>A0A432W1N4_9GAMM</name>
<sequence length="607" mass="68952">MGCRPAGVILTLTVLLAACQEPAQPSAQEAAEHNSELSAWLDARYAEEITFSPSQLTRQGSRLRYDEIDSVSNESAQQRLQWKASSVQALTEQFDYAKLSAEEQLSYDLWVLQYQQQQEAAEFRQMHYVFEQMIGPQSRLPQLLIGSHEVQNHRDMGAYNKRIRAIASTIEELIGQAKEQAGSGIRPPAFAYREVRRQALAVISGAPFGSGEDSPLWADAQHKIAQLEADELITSTAAVLLRQDTEAALQEALLPAYQALIDWLDEDIENTEENPVGISRHAGGEDFYKHLLAFYTTTDMTAAEIHQLGLDEVDRLTDKMLEIKSRVDFDGDLQDFFSYIRNDERFFYPNTNEGREAYLQQARDYLGTMQERLPDYFKNLPDIPLEVRRVEAYREQDGAPQHYMSGAADGSRPGVFYAHLSDMQSMPKNELEAIAYHEGVPGHHLQISIAQQLQNTPDFRTQARFTVYSEGWALYAEWLAREMGAYEDPYSEFGQVVTELWRAVRLVVDTGLHAKEWTKEDAIDYFMQKTPIAEGAVRTEVHRYMTIPGQATSFKIGMQRIQDLRNEAEQALGDRFDIREFHDAVLGGGALPLPLLERRVSDWIEAH</sequence>
<protein>
    <submittedName>
        <fullName evidence="1">DUF885 domain-containing protein</fullName>
    </submittedName>
</protein>
<comment type="caution">
    <text evidence="1">The sequence shown here is derived from an EMBL/GenBank/DDBJ whole genome shotgun (WGS) entry which is preliminary data.</text>
</comment>
<dbReference type="PROSITE" id="PS51257">
    <property type="entry name" value="PROKAR_LIPOPROTEIN"/>
    <property type="match status" value="1"/>
</dbReference>
<dbReference type="InterPro" id="IPR010281">
    <property type="entry name" value="DUF885"/>
</dbReference>
<evidence type="ECO:0000313" key="2">
    <source>
        <dbReference type="Proteomes" id="UP000288293"/>
    </source>
</evidence>
<organism evidence="1 2">
    <name type="scientific">Aliidiomarina minuta</name>
    <dbReference type="NCBI Taxonomy" id="880057"/>
    <lineage>
        <taxon>Bacteria</taxon>
        <taxon>Pseudomonadati</taxon>
        <taxon>Pseudomonadota</taxon>
        <taxon>Gammaproteobacteria</taxon>
        <taxon>Alteromonadales</taxon>
        <taxon>Idiomarinaceae</taxon>
        <taxon>Aliidiomarina</taxon>
    </lineage>
</organism>
<gene>
    <name evidence="1" type="ORF">CWE09_13935</name>
</gene>
<dbReference type="Proteomes" id="UP000288293">
    <property type="component" value="Unassembled WGS sequence"/>
</dbReference>
<dbReference type="PANTHER" id="PTHR33361:SF16">
    <property type="entry name" value="DUF885 DOMAIN-CONTAINING PROTEIN"/>
    <property type="match status" value="1"/>
</dbReference>
<evidence type="ECO:0000313" key="1">
    <source>
        <dbReference type="EMBL" id="RUO23026.1"/>
    </source>
</evidence>
<dbReference type="PANTHER" id="PTHR33361">
    <property type="entry name" value="GLR0591 PROTEIN"/>
    <property type="match status" value="1"/>
</dbReference>
<dbReference type="AlphaFoldDB" id="A0A432W1N4"/>
<dbReference type="RefSeq" id="WP_126804666.1">
    <property type="nucleotide sequence ID" value="NZ_PIPL01000004.1"/>
</dbReference>
<keyword evidence="2" id="KW-1185">Reference proteome</keyword>
<dbReference type="OrthoDB" id="9769898at2"/>
<reference evidence="1 2" key="1">
    <citation type="journal article" date="2011" name="Front. Microbiol.">
        <title>Genomic signatures of strain selection and enhancement in Bacillus atrophaeus var. globigii, a historical biowarfare simulant.</title>
        <authorList>
            <person name="Gibbons H.S."/>
            <person name="Broomall S.M."/>
            <person name="McNew L.A."/>
            <person name="Daligault H."/>
            <person name="Chapman C."/>
            <person name="Bruce D."/>
            <person name="Karavis M."/>
            <person name="Krepps M."/>
            <person name="McGregor P.A."/>
            <person name="Hong C."/>
            <person name="Park K.H."/>
            <person name="Akmal A."/>
            <person name="Feldman A."/>
            <person name="Lin J.S."/>
            <person name="Chang W.E."/>
            <person name="Higgs B.W."/>
            <person name="Demirev P."/>
            <person name="Lindquist J."/>
            <person name="Liem A."/>
            <person name="Fochler E."/>
            <person name="Read T.D."/>
            <person name="Tapia R."/>
            <person name="Johnson S."/>
            <person name="Bishop-Lilly K.A."/>
            <person name="Detter C."/>
            <person name="Han C."/>
            <person name="Sozhamannan S."/>
            <person name="Rosenzweig C.N."/>
            <person name="Skowronski E.W."/>
        </authorList>
    </citation>
    <scope>NUCLEOTIDE SEQUENCE [LARGE SCALE GENOMIC DNA]</scope>
    <source>
        <strain evidence="1 2">MLST1</strain>
    </source>
</reference>
<dbReference type="Pfam" id="PF05960">
    <property type="entry name" value="DUF885"/>
    <property type="match status" value="1"/>
</dbReference>
<accession>A0A432W1N4</accession>